<dbReference type="Pfam" id="PF16323">
    <property type="entry name" value="DUF4959"/>
    <property type="match status" value="1"/>
</dbReference>
<dbReference type="OrthoDB" id="621114at2"/>
<dbReference type="Gene3D" id="2.60.120.260">
    <property type="entry name" value="Galactose-binding domain-like"/>
    <property type="match status" value="1"/>
</dbReference>
<sequence>MTKYILVLMFLLAISCKQEVLHEPVEKGQGAPGEVSKVEVLNKNGVAEITYTLPSNPDLSYVKAVYEVGKGTKREIKASYYTNRMVLDGFGDTLEHKVELYAVNRGEQVSKPVVVTVKPLVSPMTLAFRDLRVVATFGGINIQALNKFRYPLVIMPMRDTTGNGAFANLDNIYTEDSIINRSIRGLDTVATKFAFAIRDRFLNYTDTLYATLKPIFEQMLNRLDFSAVKLPNDAVYVYGTNQEMMWDGRAGNGWPSAFTDEAAGSPQSITMNLGKASVLSRLRIRPYLEIGNNFYIRGNPRYFEIWGSNNPNLNGDWASWTKLLDCEVIKPSGQPYGTETTADQEKARIGWEFDFPPGTPAYKYLRIRVLRTWQGQFGFCISQLQIWGAPL</sequence>
<dbReference type="AlphaFoldDB" id="A0A1N6D0S5"/>
<dbReference type="Pfam" id="PF16391">
    <property type="entry name" value="DUF5000"/>
    <property type="match status" value="1"/>
</dbReference>
<protein>
    <recommendedName>
        <fullName evidence="1">F5/8 type C domain-containing protein</fullName>
    </recommendedName>
</protein>
<name>A0A1N6D0S5_9BACT</name>
<accession>A0A1N6D0S5</accession>
<dbReference type="InterPro" id="IPR032527">
    <property type="entry name" value="DUF4959"/>
</dbReference>
<evidence type="ECO:0000313" key="3">
    <source>
        <dbReference type="Proteomes" id="UP000185003"/>
    </source>
</evidence>
<reference evidence="2 3" key="1">
    <citation type="submission" date="2016-11" db="EMBL/GenBank/DDBJ databases">
        <authorList>
            <person name="Jaros S."/>
            <person name="Januszkiewicz K."/>
            <person name="Wedrychowicz H."/>
        </authorList>
    </citation>
    <scope>NUCLEOTIDE SEQUENCE [LARGE SCALE GENOMIC DNA]</scope>
    <source>
        <strain evidence="2 3">DSM 24787</strain>
    </source>
</reference>
<dbReference type="PROSITE" id="PS50022">
    <property type="entry name" value="FA58C_3"/>
    <property type="match status" value="1"/>
</dbReference>
<proteinExistence type="predicted"/>
<organism evidence="2 3">
    <name type="scientific">Chitinophaga niabensis</name>
    <dbReference type="NCBI Taxonomy" id="536979"/>
    <lineage>
        <taxon>Bacteria</taxon>
        <taxon>Pseudomonadati</taxon>
        <taxon>Bacteroidota</taxon>
        <taxon>Chitinophagia</taxon>
        <taxon>Chitinophagales</taxon>
        <taxon>Chitinophagaceae</taxon>
        <taxon>Chitinophaga</taxon>
    </lineage>
</organism>
<evidence type="ECO:0000259" key="1">
    <source>
        <dbReference type="PROSITE" id="PS50022"/>
    </source>
</evidence>
<feature type="domain" description="F5/8 type C" evidence="1">
    <location>
        <begin position="211"/>
        <end position="389"/>
    </location>
</feature>
<dbReference type="InterPro" id="IPR000421">
    <property type="entry name" value="FA58C"/>
</dbReference>
<dbReference type="EMBL" id="FSRA01000001">
    <property type="protein sequence ID" value="SIN64410.1"/>
    <property type="molecule type" value="Genomic_DNA"/>
</dbReference>
<dbReference type="RefSeq" id="WP_074237123.1">
    <property type="nucleotide sequence ID" value="NZ_FSRA01000001.1"/>
</dbReference>
<dbReference type="InterPro" id="IPR032164">
    <property type="entry name" value="DUF5000"/>
</dbReference>
<dbReference type="InterPro" id="IPR008979">
    <property type="entry name" value="Galactose-bd-like_sf"/>
</dbReference>
<dbReference type="Proteomes" id="UP000185003">
    <property type="component" value="Unassembled WGS sequence"/>
</dbReference>
<dbReference type="PROSITE" id="PS51257">
    <property type="entry name" value="PROKAR_LIPOPROTEIN"/>
    <property type="match status" value="1"/>
</dbReference>
<dbReference type="Pfam" id="PF17166">
    <property type="entry name" value="DUF5126"/>
    <property type="match status" value="1"/>
</dbReference>
<dbReference type="InterPro" id="IPR033431">
    <property type="entry name" value="DUF5126"/>
</dbReference>
<evidence type="ECO:0000313" key="2">
    <source>
        <dbReference type="EMBL" id="SIN64410.1"/>
    </source>
</evidence>
<keyword evidence="3" id="KW-1185">Reference proteome</keyword>
<dbReference type="SUPFAM" id="SSF49785">
    <property type="entry name" value="Galactose-binding domain-like"/>
    <property type="match status" value="1"/>
</dbReference>
<gene>
    <name evidence="2" type="ORF">SAMN04488055_0058</name>
</gene>
<dbReference type="STRING" id="536979.SAMN04488055_0058"/>